<dbReference type="Proteomes" id="UP000314294">
    <property type="component" value="Unassembled WGS sequence"/>
</dbReference>
<organism evidence="2 3">
    <name type="scientific">Liparis tanakae</name>
    <name type="common">Tanaka's snailfish</name>
    <dbReference type="NCBI Taxonomy" id="230148"/>
    <lineage>
        <taxon>Eukaryota</taxon>
        <taxon>Metazoa</taxon>
        <taxon>Chordata</taxon>
        <taxon>Craniata</taxon>
        <taxon>Vertebrata</taxon>
        <taxon>Euteleostomi</taxon>
        <taxon>Actinopterygii</taxon>
        <taxon>Neopterygii</taxon>
        <taxon>Teleostei</taxon>
        <taxon>Neoteleostei</taxon>
        <taxon>Acanthomorphata</taxon>
        <taxon>Eupercaria</taxon>
        <taxon>Perciformes</taxon>
        <taxon>Cottioidei</taxon>
        <taxon>Cottales</taxon>
        <taxon>Liparidae</taxon>
        <taxon>Liparis</taxon>
    </lineage>
</organism>
<reference evidence="2 3" key="1">
    <citation type="submission" date="2019-03" db="EMBL/GenBank/DDBJ databases">
        <title>First draft genome of Liparis tanakae, snailfish: a comprehensive survey of snailfish specific genes.</title>
        <authorList>
            <person name="Kim W."/>
            <person name="Song I."/>
            <person name="Jeong J.-H."/>
            <person name="Kim D."/>
            <person name="Kim S."/>
            <person name="Ryu S."/>
            <person name="Song J.Y."/>
            <person name="Lee S.K."/>
        </authorList>
    </citation>
    <scope>NUCLEOTIDE SEQUENCE [LARGE SCALE GENOMIC DNA]</scope>
    <source>
        <tissue evidence="2">Muscle</tissue>
    </source>
</reference>
<feature type="region of interest" description="Disordered" evidence="1">
    <location>
        <begin position="337"/>
        <end position="364"/>
    </location>
</feature>
<name>A0A4Z2J0G7_9TELE</name>
<comment type="caution">
    <text evidence="2">The sequence shown here is derived from an EMBL/GenBank/DDBJ whole genome shotgun (WGS) entry which is preliminary data.</text>
</comment>
<accession>A0A4Z2J0G7</accession>
<evidence type="ECO:0000256" key="1">
    <source>
        <dbReference type="SAM" id="MobiDB-lite"/>
    </source>
</evidence>
<dbReference type="AlphaFoldDB" id="A0A4Z2J0G7"/>
<proteinExistence type="predicted"/>
<evidence type="ECO:0000313" key="2">
    <source>
        <dbReference type="EMBL" id="TNN83431.1"/>
    </source>
</evidence>
<evidence type="ECO:0000313" key="3">
    <source>
        <dbReference type="Proteomes" id="UP000314294"/>
    </source>
</evidence>
<keyword evidence="3" id="KW-1185">Reference proteome</keyword>
<gene>
    <name evidence="2" type="ORF">EYF80_006412</name>
</gene>
<sequence length="364" mass="40518">MQSTWALQTLNWSTREPGWLASMITTLLAEWVLVRIHTRLFMVSVSWSSLDWADRGGNGVNTGVPTFLFSGELWLLFLPAPFSSARSGSPPPDGALAGTNSWLLALHPWFPSPERLTFLLGSFSTRGRQYTGTGTFFMRLSSFSTVAYKQEVMRASERPGVQTKAERERRISDGGLYGRLTGGGLDDVLKRRAKLADGGREEKEKKRTLPTRPEVVRVSPLRFESFSLAYLIISVHRTASCSSISLSLYWFLSISTRAISTRVKRRRCVIVMSPSCMGDENWPHTSQLLLDSGVHLGLGLPQSLQLLPQHLLIPRQLVHFGNKVVFHNVESVSVEQSADAAGGKTSKPARGNDKMGFRVQKKRL</sequence>
<protein>
    <submittedName>
        <fullName evidence="2">Uncharacterized protein</fullName>
    </submittedName>
</protein>
<dbReference type="EMBL" id="SRLO01000033">
    <property type="protein sequence ID" value="TNN83431.1"/>
    <property type="molecule type" value="Genomic_DNA"/>
</dbReference>